<dbReference type="Proteomes" id="UP000460949">
    <property type="component" value="Unassembled WGS sequence"/>
</dbReference>
<reference evidence="2 3" key="1">
    <citation type="submission" date="2019-11" db="EMBL/GenBank/DDBJ databases">
        <title>Genome sequences of 17 halophilic strains isolated from different environments.</title>
        <authorList>
            <person name="Furrow R.E."/>
        </authorList>
    </citation>
    <scope>NUCLEOTIDE SEQUENCE [LARGE SCALE GENOMIC DNA]</scope>
    <source>
        <strain evidence="2 3">22511_23_Filter</strain>
    </source>
</reference>
<protein>
    <submittedName>
        <fullName evidence="2">Uncharacterized protein</fullName>
    </submittedName>
</protein>
<gene>
    <name evidence="2" type="ORF">GLW04_03500</name>
</gene>
<proteinExistence type="predicted"/>
<dbReference type="EMBL" id="WMET01000001">
    <property type="protein sequence ID" value="MYL18940.1"/>
    <property type="molecule type" value="Genomic_DNA"/>
</dbReference>
<accession>A0A845DN70</accession>
<keyword evidence="1" id="KW-0812">Transmembrane</keyword>
<organism evidence="2 3">
    <name type="scientific">Halobacillus litoralis</name>
    <dbReference type="NCBI Taxonomy" id="45668"/>
    <lineage>
        <taxon>Bacteria</taxon>
        <taxon>Bacillati</taxon>
        <taxon>Bacillota</taxon>
        <taxon>Bacilli</taxon>
        <taxon>Bacillales</taxon>
        <taxon>Bacillaceae</taxon>
        <taxon>Halobacillus</taxon>
    </lineage>
</organism>
<sequence length="57" mass="6813">MTEKQHEEIIQELKELNERMDRMENRPPVTKILYILLFGAGFLLFAPFFIDVLTLLF</sequence>
<evidence type="ECO:0000313" key="3">
    <source>
        <dbReference type="Proteomes" id="UP000460949"/>
    </source>
</evidence>
<evidence type="ECO:0000256" key="1">
    <source>
        <dbReference type="SAM" id="Phobius"/>
    </source>
</evidence>
<dbReference type="AlphaFoldDB" id="A0A845DN70"/>
<comment type="caution">
    <text evidence="2">The sequence shown here is derived from an EMBL/GenBank/DDBJ whole genome shotgun (WGS) entry which is preliminary data.</text>
</comment>
<keyword evidence="1" id="KW-0472">Membrane</keyword>
<name>A0A845DN70_9BACI</name>
<keyword evidence="1" id="KW-1133">Transmembrane helix</keyword>
<evidence type="ECO:0000313" key="2">
    <source>
        <dbReference type="EMBL" id="MYL18940.1"/>
    </source>
</evidence>
<dbReference type="RefSeq" id="WP_160835375.1">
    <property type="nucleotide sequence ID" value="NZ_WMET01000001.1"/>
</dbReference>
<feature type="transmembrane region" description="Helical" evidence="1">
    <location>
        <begin position="32"/>
        <end position="50"/>
    </location>
</feature>